<accession>A0A1X7V7A2</accession>
<evidence type="ECO:0008006" key="3">
    <source>
        <dbReference type="Google" id="ProtNLM"/>
    </source>
</evidence>
<feature type="region of interest" description="Disordered" evidence="1">
    <location>
        <begin position="104"/>
        <end position="127"/>
    </location>
</feature>
<reference evidence="2" key="1">
    <citation type="submission" date="2017-05" db="UniProtKB">
        <authorList>
            <consortium name="EnsemblMetazoa"/>
        </authorList>
    </citation>
    <scope>IDENTIFICATION</scope>
</reference>
<sequence>MQPMDISVNKSAKAFLKNKFEAWYASEVIKQFHGKEVQDLEEIDFQAIDMNVQVMKEVGAPWLVELYEYMSENPDIIVNRFVKSGMSKAIDGVIMPNSDEDLELQESELDSDVDEFEDNEDEFEDSQ</sequence>
<proteinExistence type="predicted"/>
<dbReference type="EnsemblMetazoa" id="Aqu2.1.35392_001">
    <property type="protein sequence ID" value="Aqu2.1.35392_001"/>
    <property type="gene ID" value="Aqu2.1.35392"/>
</dbReference>
<dbReference type="AlphaFoldDB" id="A0A1X7V7A2"/>
<organism evidence="2">
    <name type="scientific">Amphimedon queenslandica</name>
    <name type="common">Sponge</name>
    <dbReference type="NCBI Taxonomy" id="400682"/>
    <lineage>
        <taxon>Eukaryota</taxon>
        <taxon>Metazoa</taxon>
        <taxon>Porifera</taxon>
        <taxon>Demospongiae</taxon>
        <taxon>Heteroscleromorpha</taxon>
        <taxon>Haplosclerida</taxon>
        <taxon>Niphatidae</taxon>
        <taxon>Amphimedon</taxon>
    </lineage>
</organism>
<name>A0A1X7V7A2_AMPQE</name>
<dbReference type="OrthoDB" id="8191755at2759"/>
<dbReference type="InParanoid" id="A0A1X7V7A2"/>
<protein>
    <recommendedName>
        <fullName evidence="3">DDE-1 domain-containing protein</fullName>
    </recommendedName>
</protein>
<evidence type="ECO:0000313" key="2">
    <source>
        <dbReference type="EnsemblMetazoa" id="Aqu2.1.35392_001"/>
    </source>
</evidence>
<evidence type="ECO:0000256" key="1">
    <source>
        <dbReference type="SAM" id="MobiDB-lite"/>
    </source>
</evidence>